<name>A0AAN4ZM85_9BILA</name>
<gene>
    <name evidence="1" type="ORF">PMAYCL1PPCAC_11248</name>
</gene>
<feature type="non-terminal residue" evidence="1">
    <location>
        <position position="1"/>
    </location>
</feature>
<evidence type="ECO:0000313" key="2">
    <source>
        <dbReference type="Proteomes" id="UP001328107"/>
    </source>
</evidence>
<dbReference type="Proteomes" id="UP001328107">
    <property type="component" value="Unassembled WGS sequence"/>
</dbReference>
<keyword evidence="2" id="KW-1185">Reference proteome</keyword>
<dbReference type="AlphaFoldDB" id="A0AAN4ZM85"/>
<sequence length="99" mass="10546">SASVFEPCSHSCPCEHPAVCVDERICLPPEAPTPVFASAPFSLPPAASPLLLPLPEGLLHRNAPQQAIFLPPARIAHPAPEFRPLSRVFPVISRVVGDP</sequence>
<evidence type="ECO:0000313" key="1">
    <source>
        <dbReference type="EMBL" id="GMR41053.1"/>
    </source>
</evidence>
<protein>
    <submittedName>
        <fullName evidence="1">Uncharacterized protein</fullName>
    </submittedName>
</protein>
<accession>A0AAN4ZM85</accession>
<comment type="caution">
    <text evidence="1">The sequence shown here is derived from an EMBL/GenBank/DDBJ whole genome shotgun (WGS) entry which is preliminary data.</text>
</comment>
<dbReference type="EMBL" id="BTRK01000003">
    <property type="protein sequence ID" value="GMR41053.1"/>
    <property type="molecule type" value="Genomic_DNA"/>
</dbReference>
<reference evidence="2" key="1">
    <citation type="submission" date="2022-10" db="EMBL/GenBank/DDBJ databases">
        <title>Genome assembly of Pristionchus species.</title>
        <authorList>
            <person name="Yoshida K."/>
            <person name="Sommer R.J."/>
        </authorList>
    </citation>
    <scope>NUCLEOTIDE SEQUENCE [LARGE SCALE GENOMIC DNA]</scope>
    <source>
        <strain evidence="2">RS5460</strain>
    </source>
</reference>
<proteinExistence type="predicted"/>
<organism evidence="1 2">
    <name type="scientific">Pristionchus mayeri</name>
    <dbReference type="NCBI Taxonomy" id="1317129"/>
    <lineage>
        <taxon>Eukaryota</taxon>
        <taxon>Metazoa</taxon>
        <taxon>Ecdysozoa</taxon>
        <taxon>Nematoda</taxon>
        <taxon>Chromadorea</taxon>
        <taxon>Rhabditida</taxon>
        <taxon>Rhabditina</taxon>
        <taxon>Diplogasteromorpha</taxon>
        <taxon>Diplogasteroidea</taxon>
        <taxon>Neodiplogasteridae</taxon>
        <taxon>Pristionchus</taxon>
    </lineage>
</organism>
<feature type="non-terminal residue" evidence="1">
    <location>
        <position position="99"/>
    </location>
</feature>